<dbReference type="RefSeq" id="WP_323733013.1">
    <property type="nucleotide sequence ID" value="NZ_CP110820.1"/>
</dbReference>
<sequence>MSRAILYLSLANTLKIIIEASEKAMNEHNNNKISFKFTLWEEQQKNNIGFTIDSNPGDECWFGPITADYHSKNGGASVNYGSIPLGGYECNNHNDEEIGGHYLAEIY</sequence>
<dbReference type="Proteomes" id="UP001327219">
    <property type="component" value="Chromosome"/>
</dbReference>
<reference evidence="1 2" key="1">
    <citation type="submission" date="2022-11" db="EMBL/GenBank/DDBJ databases">
        <title>Host association and intracellularity evolved multiple times independently in the Rickettsiales.</title>
        <authorList>
            <person name="Castelli M."/>
            <person name="Nardi T."/>
            <person name="Gammuto L."/>
            <person name="Bellinzona G."/>
            <person name="Sabaneyeva E."/>
            <person name="Potekhin A."/>
            <person name="Serra V."/>
            <person name="Petroni G."/>
            <person name="Sassera D."/>
        </authorList>
    </citation>
    <scope>NUCLEOTIDE SEQUENCE [LARGE SCALE GENOMIC DNA]</scope>
    <source>
        <strain evidence="1 2">NDG2</strain>
    </source>
</reference>
<name>A0ABZ0UN02_9RICK</name>
<gene>
    <name evidence="1" type="ORF">Bandiella_00176</name>
</gene>
<evidence type="ECO:0000313" key="2">
    <source>
        <dbReference type="Proteomes" id="UP001327219"/>
    </source>
</evidence>
<keyword evidence="2" id="KW-1185">Reference proteome</keyword>
<accession>A0ABZ0UN02</accession>
<organism evidence="1 2">
    <name type="scientific">Candidatus Bandiella euplotis</name>
    <dbReference type="NCBI Taxonomy" id="1664265"/>
    <lineage>
        <taxon>Bacteria</taxon>
        <taxon>Pseudomonadati</taxon>
        <taxon>Pseudomonadota</taxon>
        <taxon>Alphaproteobacteria</taxon>
        <taxon>Rickettsiales</taxon>
        <taxon>Candidatus Midichloriaceae</taxon>
        <taxon>Candidatus Bandiella</taxon>
    </lineage>
</organism>
<protein>
    <submittedName>
        <fullName evidence="1">Uncharacterized protein</fullName>
    </submittedName>
</protein>
<evidence type="ECO:0000313" key="1">
    <source>
        <dbReference type="EMBL" id="WPX96073.1"/>
    </source>
</evidence>
<proteinExistence type="predicted"/>
<dbReference type="EMBL" id="CP110820">
    <property type="protein sequence ID" value="WPX96073.1"/>
    <property type="molecule type" value="Genomic_DNA"/>
</dbReference>